<dbReference type="InterPro" id="IPR036188">
    <property type="entry name" value="FAD/NAD-bd_sf"/>
</dbReference>
<dbReference type="SUPFAM" id="SSF51905">
    <property type="entry name" value="FAD/NAD(P)-binding domain"/>
    <property type="match status" value="1"/>
</dbReference>
<sequence>MKIAIVGSGVSGLSAAWLLSEHSAHEVHIFEKNDYIGGHTHTIDYPAPTTPEGRHPLKPLTVPVDTGFIVFNHLTYTNLIRFLNHKRVEFIDSEMTFSVCRDAGKFEWSGSNLLTVFAQPSNLVRWGHWRMIYDIIKFNIMSLEVLGWAEEDERKQWSLKQYLDWRGFGREFKDNYLLPMTAAIWSTPPDKCSFDFPALTLIRFMHNHCLLQVDDRPKWLTIKDGSRSYIQAILPTLKHAHPSTPISSVRRNANGTTTLLGGTSEAANLGTYDHVIFASHADETLRILGDQATIEERRVLGGIRFSENEVYVHTDERLMPSRRSVWTSWNYLSTPGKDGKVEDSVSLTYWMNNLQRYIPTEIFGQIFVTMNPPATLLPEPSKTHARYTYTHPAFTPHLISSQPLFRLPLPTPSAQTLQGVHNTWHAGAWTGYGFHEDGFTAGAKVAVALGAQSPFEINEARYEDGEREKVQSAIEAWARAWWYDRLERVVAGAVVAATAWWVAGVVGLTC</sequence>
<reference evidence="1 2" key="1">
    <citation type="journal article" date="2018" name="New Phytol.">
        <title>Phylogenomics of Endogonaceae and evolution of mycorrhizas within Mucoromycota.</title>
        <authorList>
            <person name="Chang Y."/>
            <person name="Desiro A."/>
            <person name="Na H."/>
            <person name="Sandor L."/>
            <person name="Lipzen A."/>
            <person name="Clum A."/>
            <person name="Barry K."/>
            <person name="Grigoriev I.V."/>
            <person name="Martin F.M."/>
            <person name="Stajich J.E."/>
            <person name="Smith M.E."/>
            <person name="Bonito G."/>
            <person name="Spatafora J.W."/>
        </authorList>
    </citation>
    <scope>NUCLEOTIDE SEQUENCE [LARGE SCALE GENOMIC DNA]</scope>
    <source>
        <strain evidence="1 2">GMNB39</strain>
    </source>
</reference>
<proteinExistence type="predicted"/>
<dbReference type="AlphaFoldDB" id="A0A433D562"/>
<evidence type="ECO:0000313" key="2">
    <source>
        <dbReference type="Proteomes" id="UP000268093"/>
    </source>
</evidence>
<dbReference type="OrthoDB" id="5977668at2759"/>
<dbReference type="Pfam" id="PF13450">
    <property type="entry name" value="NAD_binding_8"/>
    <property type="match status" value="1"/>
</dbReference>
<gene>
    <name evidence="1" type="ORF">BC936DRAFT_147486</name>
</gene>
<organism evidence="1 2">
    <name type="scientific">Jimgerdemannia flammicorona</name>
    <dbReference type="NCBI Taxonomy" id="994334"/>
    <lineage>
        <taxon>Eukaryota</taxon>
        <taxon>Fungi</taxon>
        <taxon>Fungi incertae sedis</taxon>
        <taxon>Mucoromycota</taxon>
        <taxon>Mucoromycotina</taxon>
        <taxon>Endogonomycetes</taxon>
        <taxon>Endogonales</taxon>
        <taxon>Endogonaceae</taxon>
        <taxon>Jimgerdemannia</taxon>
    </lineage>
</organism>
<name>A0A433D562_9FUNG</name>
<comment type="caution">
    <text evidence="1">The sequence shown here is derived from an EMBL/GenBank/DDBJ whole genome shotgun (WGS) entry which is preliminary data.</text>
</comment>
<dbReference type="GO" id="GO:0016491">
    <property type="term" value="F:oxidoreductase activity"/>
    <property type="evidence" value="ECO:0007669"/>
    <property type="project" value="TreeGrafter"/>
</dbReference>
<evidence type="ECO:0000313" key="1">
    <source>
        <dbReference type="EMBL" id="RUP45987.1"/>
    </source>
</evidence>
<dbReference type="PANTHER" id="PTHR42923">
    <property type="entry name" value="PROTOPORPHYRINOGEN OXIDASE"/>
    <property type="match status" value="1"/>
</dbReference>
<dbReference type="Gene3D" id="3.50.50.60">
    <property type="entry name" value="FAD/NAD(P)-binding domain"/>
    <property type="match status" value="1"/>
</dbReference>
<dbReference type="PANTHER" id="PTHR42923:SF17">
    <property type="entry name" value="AMINE OXIDASE DOMAIN-CONTAINING PROTEIN"/>
    <property type="match status" value="1"/>
</dbReference>
<dbReference type="EMBL" id="RBNI01006495">
    <property type="protein sequence ID" value="RUP45987.1"/>
    <property type="molecule type" value="Genomic_DNA"/>
</dbReference>
<dbReference type="InterPro" id="IPR050464">
    <property type="entry name" value="Zeta_carotene_desat/Oxidored"/>
</dbReference>
<keyword evidence="2" id="KW-1185">Reference proteome</keyword>
<protein>
    <submittedName>
        <fullName evidence="1">FAD/NAD(P)-binding domain-containing protein</fullName>
    </submittedName>
</protein>
<dbReference type="PRINTS" id="PR00419">
    <property type="entry name" value="ADXRDTASE"/>
</dbReference>
<accession>A0A433D562</accession>
<dbReference type="Proteomes" id="UP000268093">
    <property type="component" value="Unassembled WGS sequence"/>
</dbReference>